<gene>
    <name evidence="3" type="ORF">A2024_04580</name>
</gene>
<reference evidence="3 4" key="1">
    <citation type="journal article" date="2016" name="Nat. Commun.">
        <title>Thousands of microbial genomes shed light on interconnected biogeochemical processes in an aquifer system.</title>
        <authorList>
            <person name="Anantharaman K."/>
            <person name="Brown C.T."/>
            <person name="Hug L.A."/>
            <person name="Sharon I."/>
            <person name="Castelle C.J."/>
            <person name="Probst A.J."/>
            <person name="Thomas B.C."/>
            <person name="Singh A."/>
            <person name="Wilkins M.J."/>
            <person name="Karaoz U."/>
            <person name="Brodie E.L."/>
            <person name="Williams K.H."/>
            <person name="Hubbard S.S."/>
            <person name="Banfield J.F."/>
        </authorList>
    </citation>
    <scope>NUCLEOTIDE SEQUENCE [LARGE SCALE GENOMIC DNA]</scope>
</reference>
<accession>A0A1F5RGV5</accession>
<keyword evidence="2" id="KW-1133">Transmembrane helix</keyword>
<dbReference type="EMBL" id="MFFM01000022">
    <property type="protein sequence ID" value="OGF13271.1"/>
    <property type="molecule type" value="Genomic_DNA"/>
</dbReference>
<keyword evidence="1" id="KW-0175">Coiled coil</keyword>
<proteinExistence type="predicted"/>
<evidence type="ECO:0000256" key="2">
    <source>
        <dbReference type="SAM" id="Phobius"/>
    </source>
</evidence>
<dbReference type="InterPro" id="IPR007445">
    <property type="entry name" value="PilO"/>
</dbReference>
<dbReference type="AlphaFoldDB" id="A0A1F5RGV5"/>
<evidence type="ECO:0008006" key="5">
    <source>
        <dbReference type="Google" id="ProtNLM"/>
    </source>
</evidence>
<feature type="transmembrane region" description="Helical" evidence="2">
    <location>
        <begin position="12"/>
        <end position="32"/>
    </location>
</feature>
<name>A0A1F5RGV5_9BACT</name>
<evidence type="ECO:0000256" key="1">
    <source>
        <dbReference type="SAM" id="Coils"/>
    </source>
</evidence>
<dbReference type="Gene3D" id="3.30.70.60">
    <property type="match status" value="1"/>
</dbReference>
<evidence type="ECO:0000313" key="3">
    <source>
        <dbReference type="EMBL" id="OGF13271.1"/>
    </source>
</evidence>
<comment type="caution">
    <text evidence="3">The sequence shown here is derived from an EMBL/GenBank/DDBJ whole genome shotgun (WGS) entry which is preliminary data.</text>
</comment>
<dbReference type="InterPro" id="IPR014717">
    <property type="entry name" value="Transl_elong_EF1B/ribsomal_bS6"/>
</dbReference>
<sequence>MSLDIKDPKIQITIGLILFGLILAGLFFKFSYQPSQKRIQGLSVEEAKQRQELEQVRAAVARLPELEEQYKALEKKWGKAQELLPTDSEIPSLLKKITNAGIESGVRFLVFKPGKLASATQLSAAIPVTMSVIGNFDQITTFMAKLGNLSRIIISSNIKINPNNDPIRTIKADFTANAYVFKSGGDQASAKAKTSRKPR</sequence>
<evidence type="ECO:0000313" key="4">
    <source>
        <dbReference type="Proteomes" id="UP000177230"/>
    </source>
</evidence>
<dbReference type="GO" id="GO:0043107">
    <property type="term" value="P:type IV pilus-dependent motility"/>
    <property type="evidence" value="ECO:0007669"/>
    <property type="project" value="InterPro"/>
</dbReference>
<dbReference type="GO" id="GO:0043683">
    <property type="term" value="P:type IV pilus assembly"/>
    <property type="evidence" value="ECO:0007669"/>
    <property type="project" value="InterPro"/>
</dbReference>
<dbReference type="PANTHER" id="PTHR39555:SF1">
    <property type="entry name" value="TYPE IV PILUS INNER MEMBRANE COMPONENT PILO"/>
    <property type="match status" value="1"/>
</dbReference>
<dbReference type="Proteomes" id="UP000177230">
    <property type="component" value="Unassembled WGS sequence"/>
</dbReference>
<dbReference type="PANTHER" id="PTHR39555">
    <property type="entry name" value="FIMBRIAL ASSEMBLY PROTEIN PILO-LIKE PROTEIN-RELATED"/>
    <property type="match status" value="1"/>
</dbReference>
<keyword evidence="2" id="KW-0472">Membrane</keyword>
<organism evidence="3 4">
    <name type="scientific">Candidatus Edwardsbacteria bacterium GWF2_54_11</name>
    <dbReference type="NCBI Taxonomy" id="1817851"/>
    <lineage>
        <taxon>Bacteria</taxon>
        <taxon>Candidatus Edwardsiibacteriota</taxon>
    </lineage>
</organism>
<dbReference type="Pfam" id="PF04350">
    <property type="entry name" value="PilO"/>
    <property type="match status" value="1"/>
</dbReference>
<feature type="coiled-coil region" evidence="1">
    <location>
        <begin position="56"/>
        <end position="83"/>
    </location>
</feature>
<protein>
    <recommendedName>
        <fullName evidence="5">Pilus assembly protein PilO</fullName>
    </recommendedName>
</protein>
<keyword evidence="2" id="KW-0812">Transmembrane</keyword>